<evidence type="ECO:0000313" key="3">
    <source>
        <dbReference type="Proteomes" id="UP000037247"/>
    </source>
</evidence>
<keyword evidence="3" id="KW-1185">Reference proteome</keyword>
<dbReference type="EMBL" id="LDTZ01000023">
    <property type="protein sequence ID" value="KNA89670.1"/>
    <property type="molecule type" value="Genomic_DNA"/>
</dbReference>
<proteinExistence type="predicted"/>
<evidence type="ECO:0000256" key="1">
    <source>
        <dbReference type="SAM" id="MobiDB-lite"/>
    </source>
</evidence>
<feature type="region of interest" description="Disordered" evidence="1">
    <location>
        <begin position="106"/>
        <end position="130"/>
    </location>
</feature>
<dbReference type="Proteomes" id="UP000037247">
    <property type="component" value="Unassembled WGS sequence"/>
</dbReference>
<comment type="caution">
    <text evidence="2">The sequence shown here is derived from an EMBL/GenBank/DDBJ whole genome shotgun (WGS) entry which is preliminary data.</text>
</comment>
<accession>A0ABR5I7L3</accession>
<reference evidence="2 3" key="1">
    <citation type="submission" date="2015-05" db="EMBL/GenBank/DDBJ databases">
        <title>Draft genome sequence of the bacterium Gordonia jacobaea a new member of the Gordonia genus.</title>
        <authorList>
            <person name="Jimenez-Galisteo G."/>
            <person name="Dominguez A."/>
            <person name="Munoz E."/>
            <person name="Vinas M."/>
        </authorList>
    </citation>
    <scope>NUCLEOTIDE SEQUENCE [LARGE SCALE GENOMIC DNA]</scope>
    <source>
        <strain evidence="3">mv1</strain>
    </source>
</reference>
<gene>
    <name evidence="2" type="ORF">ABW18_19915</name>
</gene>
<organism evidence="2 3">
    <name type="scientific">Gordonia jacobaea</name>
    <dbReference type="NCBI Taxonomy" id="122202"/>
    <lineage>
        <taxon>Bacteria</taxon>
        <taxon>Bacillati</taxon>
        <taxon>Actinomycetota</taxon>
        <taxon>Actinomycetes</taxon>
        <taxon>Mycobacteriales</taxon>
        <taxon>Gordoniaceae</taxon>
        <taxon>Gordonia</taxon>
    </lineage>
</organism>
<name>A0ABR5I7L3_9ACTN</name>
<protein>
    <submittedName>
        <fullName evidence="2">Uncharacterized protein</fullName>
    </submittedName>
</protein>
<sequence length="130" mass="14270">MADKPVTTCRFVVVAEDGRRSAVWRVWTGDKRPTDEVYAAPRLRASEVKFSLHSSGYRQFGHTGPTRGAMRAGDRAAIARWQRVEGTQLGHWDIALMLSFADSELRTSPGEVGSKVTRIPAAPDGQQTAS</sequence>
<evidence type="ECO:0000313" key="2">
    <source>
        <dbReference type="EMBL" id="KNA89670.1"/>
    </source>
</evidence>